<accession>A0AAV1J302</accession>
<dbReference type="Proteomes" id="UP001497472">
    <property type="component" value="Unassembled WGS sequence"/>
</dbReference>
<comment type="caution">
    <text evidence="2">The sequence shown here is derived from an EMBL/GenBank/DDBJ whole genome shotgun (WGS) entry which is preliminary data.</text>
</comment>
<dbReference type="EMBL" id="CAVLEF010000003">
    <property type="protein sequence ID" value="CAK1542779.1"/>
    <property type="molecule type" value="Genomic_DNA"/>
</dbReference>
<name>A0AAV1J302_9NEOP</name>
<reference evidence="2 3" key="1">
    <citation type="submission" date="2023-11" db="EMBL/GenBank/DDBJ databases">
        <authorList>
            <person name="Okamura Y."/>
        </authorList>
    </citation>
    <scope>NUCLEOTIDE SEQUENCE [LARGE SCALE GENOMIC DNA]</scope>
</reference>
<feature type="region of interest" description="Disordered" evidence="1">
    <location>
        <begin position="1"/>
        <end position="22"/>
    </location>
</feature>
<feature type="region of interest" description="Disordered" evidence="1">
    <location>
        <begin position="43"/>
        <end position="70"/>
    </location>
</feature>
<feature type="compositionally biased region" description="Low complexity" evidence="1">
    <location>
        <begin position="53"/>
        <end position="63"/>
    </location>
</feature>
<organism evidence="2 3">
    <name type="scientific">Leptosia nina</name>
    <dbReference type="NCBI Taxonomy" id="320188"/>
    <lineage>
        <taxon>Eukaryota</taxon>
        <taxon>Metazoa</taxon>
        <taxon>Ecdysozoa</taxon>
        <taxon>Arthropoda</taxon>
        <taxon>Hexapoda</taxon>
        <taxon>Insecta</taxon>
        <taxon>Pterygota</taxon>
        <taxon>Neoptera</taxon>
        <taxon>Endopterygota</taxon>
        <taxon>Lepidoptera</taxon>
        <taxon>Glossata</taxon>
        <taxon>Ditrysia</taxon>
        <taxon>Papilionoidea</taxon>
        <taxon>Pieridae</taxon>
        <taxon>Pierinae</taxon>
        <taxon>Leptosia</taxon>
    </lineage>
</organism>
<gene>
    <name evidence="2" type="ORF">LNINA_LOCUS2632</name>
</gene>
<keyword evidence="3" id="KW-1185">Reference proteome</keyword>
<proteinExistence type="predicted"/>
<sequence>MDAVYPAAASVLTRGRRRRRAEPRLRYHTMPVTFAEIKEVDEEKENDEKVPTAISSSNVSAANIEERRRRPDVLDETLSRQFTEFRNRRTRRRRDILQETDEIEDARAQSEPSDATALPT</sequence>
<evidence type="ECO:0000256" key="1">
    <source>
        <dbReference type="SAM" id="MobiDB-lite"/>
    </source>
</evidence>
<dbReference type="AlphaFoldDB" id="A0AAV1J302"/>
<evidence type="ECO:0000313" key="3">
    <source>
        <dbReference type="Proteomes" id="UP001497472"/>
    </source>
</evidence>
<evidence type="ECO:0000313" key="2">
    <source>
        <dbReference type="EMBL" id="CAK1542779.1"/>
    </source>
</evidence>
<protein>
    <submittedName>
        <fullName evidence="2">Uncharacterized protein</fullName>
    </submittedName>
</protein>
<feature type="region of interest" description="Disordered" evidence="1">
    <location>
        <begin position="87"/>
        <end position="120"/>
    </location>
</feature>